<dbReference type="SUPFAM" id="SSF52151">
    <property type="entry name" value="FabD/lysophospholipase-like"/>
    <property type="match status" value="1"/>
</dbReference>
<feature type="transmembrane region" description="Helical" evidence="4">
    <location>
        <begin position="44"/>
        <end position="64"/>
    </location>
</feature>
<proteinExistence type="predicted"/>
<reference evidence="6" key="1">
    <citation type="submission" date="2020-05" db="EMBL/GenBank/DDBJ databases">
        <authorList>
            <person name="Chiriac C."/>
            <person name="Salcher M."/>
            <person name="Ghai R."/>
            <person name="Kavagutti S V."/>
        </authorList>
    </citation>
    <scope>NUCLEOTIDE SEQUENCE</scope>
</reference>
<protein>
    <submittedName>
        <fullName evidence="6">Unannotated protein</fullName>
    </submittedName>
</protein>
<dbReference type="Gene3D" id="3.40.1090.10">
    <property type="entry name" value="Cytosolic phospholipase A2 catalytic domain"/>
    <property type="match status" value="2"/>
</dbReference>
<dbReference type="InterPro" id="IPR050301">
    <property type="entry name" value="NTE"/>
</dbReference>
<keyword evidence="4" id="KW-0812">Transmembrane</keyword>
<dbReference type="InterPro" id="IPR002641">
    <property type="entry name" value="PNPLA_dom"/>
</dbReference>
<feature type="domain" description="PNPLA" evidence="5">
    <location>
        <begin position="14"/>
        <end position="226"/>
    </location>
</feature>
<dbReference type="EMBL" id="CAFBLS010000173">
    <property type="protein sequence ID" value="CAB4881400.1"/>
    <property type="molecule type" value="Genomic_DNA"/>
</dbReference>
<dbReference type="GO" id="GO:0016042">
    <property type="term" value="P:lipid catabolic process"/>
    <property type="evidence" value="ECO:0007669"/>
    <property type="project" value="UniProtKB-KW"/>
</dbReference>
<keyword evidence="1" id="KW-0378">Hydrolase</keyword>
<dbReference type="Pfam" id="PF01734">
    <property type="entry name" value="Patatin"/>
    <property type="match status" value="1"/>
</dbReference>
<dbReference type="InterPro" id="IPR016035">
    <property type="entry name" value="Acyl_Trfase/lysoPLipase"/>
</dbReference>
<dbReference type="GO" id="GO:0016787">
    <property type="term" value="F:hydrolase activity"/>
    <property type="evidence" value="ECO:0007669"/>
    <property type="project" value="UniProtKB-KW"/>
</dbReference>
<keyword evidence="2" id="KW-0442">Lipid degradation</keyword>
<evidence type="ECO:0000256" key="1">
    <source>
        <dbReference type="ARBA" id="ARBA00022801"/>
    </source>
</evidence>
<organism evidence="6">
    <name type="scientific">freshwater metagenome</name>
    <dbReference type="NCBI Taxonomy" id="449393"/>
    <lineage>
        <taxon>unclassified sequences</taxon>
        <taxon>metagenomes</taxon>
        <taxon>ecological metagenomes</taxon>
    </lineage>
</organism>
<keyword evidence="3" id="KW-0443">Lipid metabolism</keyword>
<keyword evidence="4" id="KW-1133">Transmembrane helix</keyword>
<accession>A0A6J7EJK6</accession>
<name>A0A6J7EJK6_9ZZZZ</name>
<gene>
    <name evidence="6" type="ORF">UFOPK3402_01344</name>
</gene>
<dbReference type="PANTHER" id="PTHR14226:SF57">
    <property type="entry name" value="BLR7027 PROTEIN"/>
    <property type="match status" value="1"/>
</dbReference>
<evidence type="ECO:0000256" key="3">
    <source>
        <dbReference type="ARBA" id="ARBA00023098"/>
    </source>
</evidence>
<sequence>MAPAAGRPIRRGIVLGGGGVLGGTWAVGALLALDEVFGFDARAADVLVGTSAGSVLAAMLGAGVSAEQLRQRYNDEAVADGPLAGLEWDPDAAIGGNRPAMPKVLGPGSLRLIGNRLLHPSQVPATALVAALMPEGTKTMAGVGRLIDSITPIGGWSDHPACWIVAMDYDSGRRVVFGRPGSMVAPLSSAVMASCSIPGWFAPVRIGGHTFIDGGALSATSVDVVEHAGLDEVYVIAPMVSFATDHPRSAAARLERRWRETVTRACLAEAAAVTRAGAVVRVIGPGPQDLEAIGANMMDSSKRRLVLETSVRTSVDAWRDVEAQPAEA</sequence>
<dbReference type="AlphaFoldDB" id="A0A6J7EJK6"/>
<dbReference type="PANTHER" id="PTHR14226">
    <property type="entry name" value="NEUROPATHY TARGET ESTERASE/SWISS CHEESE D.MELANOGASTER"/>
    <property type="match status" value="1"/>
</dbReference>
<evidence type="ECO:0000256" key="4">
    <source>
        <dbReference type="SAM" id="Phobius"/>
    </source>
</evidence>
<dbReference type="PROSITE" id="PS51635">
    <property type="entry name" value="PNPLA"/>
    <property type="match status" value="1"/>
</dbReference>
<evidence type="ECO:0000256" key="2">
    <source>
        <dbReference type="ARBA" id="ARBA00022963"/>
    </source>
</evidence>
<evidence type="ECO:0000313" key="6">
    <source>
        <dbReference type="EMBL" id="CAB4881400.1"/>
    </source>
</evidence>
<keyword evidence="4" id="KW-0472">Membrane</keyword>
<evidence type="ECO:0000259" key="5">
    <source>
        <dbReference type="PROSITE" id="PS51635"/>
    </source>
</evidence>
<feature type="transmembrane region" description="Helical" evidence="4">
    <location>
        <begin position="12"/>
        <end position="32"/>
    </location>
</feature>